<reference evidence="1 2" key="1">
    <citation type="submission" date="2014-03" db="EMBL/GenBank/DDBJ databases">
        <title>Draft Genome Sequences of Four Burkholderia Strains.</title>
        <authorList>
            <person name="Liu X.Y."/>
            <person name="Li C.X."/>
            <person name="Xu J.H."/>
        </authorList>
    </citation>
    <scope>NUCLEOTIDE SEQUENCE [LARGE SCALE GENOMIC DNA]</scope>
    <source>
        <strain evidence="1 2">DSM 50014</strain>
    </source>
</reference>
<name>A0A069PDX6_9BURK</name>
<accession>A0A069PDX6</accession>
<dbReference type="EMBL" id="JFHC01000079">
    <property type="protein sequence ID" value="KDR38692.1"/>
    <property type="molecule type" value="Genomic_DNA"/>
</dbReference>
<protein>
    <recommendedName>
        <fullName evidence="3">DUF3717 domain-containing protein</fullName>
    </recommendedName>
</protein>
<sequence length="74" mass="8303">MNFYSIADIENAINYWRDRQASGDNFAVCSRARVLADVYGSMIFFGSDRVEAKSLTPDQNEALSLALAQRELPI</sequence>
<keyword evidence="2" id="KW-1185">Reference proteome</keyword>
<comment type="caution">
    <text evidence="1">The sequence shown here is derived from an EMBL/GenBank/DDBJ whole genome shotgun (WGS) entry which is preliminary data.</text>
</comment>
<dbReference type="InterPro" id="IPR022191">
    <property type="entry name" value="DUF3717"/>
</dbReference>
<evidence type="ECO:0008006" key="3">
    <source>
        <dbReference type="Google" id="ProtNLM"/>
    </source>
</evidence>
<evidence type="ECO:0000313" key="1">
    <source>
        <dbReference type="EMBL" id="KDR38692.1"/>
    </source>
</evidence>
<gene>
    <name evidence="1" type="ORF">BG61_37745</name>
</gene>
<organism evidence="1 2">
    <name type="scientific">Caballeronia glathei</name>
    <dbReference type="NCBI Taxonomy" id="60547"/>
    <lineage>
        <taxon>Bacteria</taxon>
        <taxon>Pseudomonadati</taxon>
        <taxon>Pseudomonadota</taxon>
        <taxon>Betaproteobacteria</taxon>
        <taxon>Burkholderiales</taxon>
        <taxon>Burkholderiaceae</taxon>
        <taxon>Caballeronia</taxon>
    </lineage>
</organism>
<dbReference type="RefSeq" id="WP_035942569.1">
    <property type="nucleotide sequence ID" value="NZ_CADFFX010000033.1"/>
</dbReference>
<dbReference type="AlphaFoldDB" id="A0A069PDX6"/>
<dbReference type="Proteomes" id="UP000027466">
    <property type="component" value="Unassembled WGS sequence"/>
</dbReference>
<dbReference type="Pfam" id="PF12512">
    <property type="entry name" value="DUF3717"/>
    <property type="match status" value="1"/>
</dbReference>
<evidence type="ECO:0000313" key="2">
    <source>
        <dbReference type="Proteomes" id="UP000027466"/>
    </source>
</evidence>
<proteinExistence type="predicted"/>